<dbReference type="Proteomes" id="UP000825434">
    <property type="component" value="Chromosome 1"/>
</dbReference>
<gene>
    <name evidence="5" type="ORF">CA3LBN_000352</name>
</gene>
<proteinExistence type="inferred from homology"/>
<dbReference type="PRINTS" id="PR00975">
    <property type="entry name" value="RIBOSOMALS19"/>
</dbReference>
<dbReference type="PROSITE" id="PS00323">
    <property type="entry name" value="RIBOSOMAL_S19"/>
    <property type="match status" value="1"/>
</dbReference>
<dbReference type="InterPro" id="IPR020934">
    <property type="entry name" value="Ribosomal_uS19_CS"/>
</dbReference>
<evidence type="ECO:0000256" key="3">
    <source>
        <dbReference type="ARBA" id="ARBA00023274"/>
    </source>
</evidence>
<dbReference type="Pfam" id="PF00203">
    <property type="entry name" value="Ribosomal_S19"/>
    <property type="match status" value="1"/>
</dbReference>
<dbReference type="SUPFAM" id="SSF54570">
    <property type="entry name" value="Ribosomal protein S19"/>
    <property type="match status" value="1"/>
</dbReference>
<comment type="similarity">
    <text evidence="1 4">Belongs to the universal ribosomal protein uS19 family.</text>
</comment>
<evidence type="ECO:0000256" key="2">
    <source>
        <dbReference type="ARBA" id="ARBA00022980"/>
    </source>
</evidence>
<dbReference type="PANTHER" id="PTHR11880:SF8">
    <property type="entry name" value="SMALL RIBOSOMAL SUBUNIT PROTEIN US19M"/>
    <property type="match status" value="1"/>
</dbReference>
<dbReference type="PANTHER" id="PTHR11880">
    <property type="entry name" value="RIBOSOMAL PROTEIN S19P FAMILY MEMBER"/>
    <property type="match status" value="1"/>
</dbReference>
<evidence type="ECO:0000256" key="4">
    <source>
        <dbReference type="RuleBase" id="RU003485"/>
    </source>
</evidence>
<reference evidence="5 6" key="1">
    <citation type="submission" date="2021-06" db="EMBL/GenBank/DDBJ databases">
        <title>Candida outbreak in Lebanon.</title>
        <authorList>
            <person name="Finianos M."/>
        </authorList>
    </citation>
    <scope>NUCLEOTIDE SEQUENCE [LARGE SCALE GENOMIC DNA]</scope>
    <source>
        <strain evidence="5">CA3LBN</strain>
    </source>
</reference>
<name>A0ABX8HZE4_9ASCO</name>
<protein>
    <recommendedName>
        <fullName evidence="7">Mitochondrial ribosomal protein S19</fullName>
    </recommendedName>
</protein>
<dbReference type="Gene3D" id="3.30.860.10">
    <property type="entry name" value="30s Ribosomal Protein S19, Chain A"/>
    <property type="match status" value="1"/>
</dbReference>
<keyword evidence="6" id="KW-1185">Reference proteome</keyword>
<evidence type="ECO:0000256" key="1">
    <source>
        <dbReference type="ARBA" id="ARBA00007345"/>
    </source>
</evidence>
<dbReference type="InterPro" id="IPR023575">
    <property type="entry name" value="Ribosomal_uS19_SF"/>
</dbReference>
<dbReference type="EMBL" id="CP076661">
    <property type="protein sequence ID" value="QWU86134.1"/>
    <property type="molecule type" value="Genomic_DNA"/>
</dbReference>
<dbReference type="HAMAP" id="MF_00531">
    <property type="entry name" value="Ribosomal_uS19"/>
    <property type="match status" value="1"/>
</dbReference>
<keyword evidence="3 4" id="KW-0687">Ribonucleoprotein</keyword>
<evidence type="ECO:0000313" key="6">
    <source>
        <dbReference type="Proteomes" id="UP000825434"/>
    </source>
</evidence>
<keyword evidence="2 4" id="KW-0689">Ribosomal protein</keyword>
<evidence type="ECO:0000313" key="5">
    <source>
        <dbReference type="EMBL" id="QWU86134.1"/>
    </source>
</evidence>
<dbReference type="InterPro" id="IPR002222">
    <property type="entry name" value="Ribosomal_uS19"/>
</dbReference>
<accession>A0ABX8HZE4</accession>
<organism evidence="5 6">
    <name type="scientific">Candidozyma haemuli</name>
    <dbReference type="NCBI Taxonomy" id="45357"/>
    <lineage>
        <taxon>Eukaryota</taxon>
        <taxon>Fungi</taxon>
        <taxon>Dikarya</taxon>
        <taxon>Ascomycota</taxon>
        <taxon>Saccharomycotina</taxon>
        <taxon>Pichiomycetes</taxon>
        <taxon>Metschnikowiaceae</taxon>
        <taxon>Candidozyma</taxon>
    </lineage>
</organism>
<evidence type="ECO:0008006" key="7">
    <source>
        <dbReference type="Google" id="ProtNLM"/>
    </source>
</evidence>
<sequence length="111" mass="12463">MPLAIYWVQKAPYSSSSRSIMKAARILLKGRSAWKGPSVVPLPIANALKTGAPIRTNARSCTILPQFVGLKFQVHNGKEYIQFEVTDEMVGNKLGEFARTRKPFSYKYTKN</sequence>